<dbReference type="AlphaFoldDB" id="A0A7K1Y5B4"/>
<protein>
    <submittedName>
        <fullName evidence="1">Uncharacterized protein</fullName>
    </submittedName>
</protein>
<accession>A0A7K1Y5B4</accession>
<keyword evidence="2" id="KW-1185">Reference proteome</keyword>
<gene>
    <name evidence="1" type="ORF">GS399_01390</name>
</gene>
<name>A0A7K1Y5B4_9SPHI</name>
<comment type="caution">
    <text evidence="1">The sequence shown here is derived from an EMBL/GenBank/DDBJ whole genome shotgun (WGS) entry which is preliminary data.</text>
</comment>
<evidence type="ECO:0000313" key="1">
    <source>
        <dbReference type="EMBL" id="MXV49610.1"/>
    </source>
</evidence>
<sequence>MKKRIAKHIKNQDFVKVYITNTDDYEIDHFNGIIYEQNDKFILMCDTFDFNFDGFIVLRKSDISEIKCTENEKIFKQIIDNERITNSITKKRLAINVTLSAFKEMFIQLMYLKLPIIIECKYGKDDRFQIGPICEVDEKKVKLKHFNASGEFDLKPTTARYKEITFFRIDSPYANIFYKYAKEIE</sequence>
<dbReference type="RefSeq" id="WP_160842789.1">
    <property type="nucleotide sequence ID" value="NZ_WVHT01000001.1"/>
</dbReference>
<proteinExistence type="predicted"/>
<dbReference type="EMBL" id="WVHT01000001">
    <property type="protein sequence ID" value="MXV49610.1"/>
    <property type="molecule type" value="Genomic_DNA"/>
</dbReference>
<dbReference type="Proteomes" id="UP000466586">
    <property type="component" value="Unassembled WGS sequence"/>
</dbReference>
<reference evidence="1 2" key="1">
    <citation type="submission" date="2019-11" db="EMBL/GenBank/DDBJ databases">
        <title>Pedobacter sp. HMF7647 Genome sequencing and assembly.</title>
        <authorList>
            <person name="Kang H."/>
            <person name="Kim H."/>
            <person name="Joh K."/>
        </authorList>
    </citation>
    <scope>NUCLEOTIDE SEQUENCE [LARGE SCALE GENOMIC DNA]</scope>
    <source>
        <strain evidence="1 2">HMF7647</strain>
    </source>
</reference>
<evidence type="ECO:0000313" key="2">
    <source>
        <dbReference type="Proteomes" id="UP000466586"/>
    </source>
</evidence>
<organism evidence="1 2">
    <name type="scientific">Hufsiella arboris</name>
    <dbReference type="NCBI Taxonomy" id="2695275"/>
    <lineage>
        <taxon>Bacteria</taxon>
        <taxon>Pseudomonadati</taxon>
        <taxon>Bacteroidota</taxon>
        <taxon>Sphingobacteriia</taxon>
        <taxon>Sphingobacteriales</taxon>
        <taxon>Sphingobacteriaceae</taxon>
        <taxon>Hufsiella</taxon>
    </lineage>
</organism>